<protein>
    <recommendedName>
        <fullName evidence="5">DUF4351 domain-containing protein</fullName>
    </recommendedName>
</protein>
<evidence type="ECO:0000313" key="3">
    <source>
        <dbReference type="Proteomes" id="UP000037179"/>
    </source>
</evidence>
<dbReference type="PANTHER" id="PTHR34613">
    <property type="entry name" value="SLL0800 PROTEIN"/>
    <property type="match status" value="1"/>
</dbReference>
<reference evidence="1 4" key="3">
    <citation type="submission" date="2016-10" db="EMBL/GenBank/DDBJ databases">
        <title>Genome sequence of Nocardia seriolae strain EM150506, isolated from Anguila japonica.</title>
        <authorList>
            <person name="Han H.-J."/>
        </authorList>
    </citation>
    <scope>NUCLEOTIDE SEQUENCE [LARGE SCALE GENOMIC DNA]</scope>
    <source>
        <strain evidence="1 4">EM150506</strain>
    </source>
</reference>
<keyword evidence="3" id="KW-1185">Reference proteome</keyword>
<proteinExistence type="predicted"/>
<gene>
    <name evidence="1" type="ORF">NS506_06671</name>
    <name evidence="2" type="ORF">NSK11_contig00042-0015</name>
</gene>
<dbReference type="Proteomes" id="UP000037179">
    <property type="component" value="Unassembled WGS sequence"/>
</dbReference>
<organism evidence="2 3">
    <name type="scientific">Nocardia seriolae</name>
    <dbReference type="NCBI Taxonomy" id="37332"/>
    <lineage>
        <taxon>Bacteria</taxon>
        <taxon>Bacillati</taxon>
        <taxon>Actinomycetota</taxon>
        <taxon>Actinomycetes</taxon>
        <taxon>Mycobacteriales</taxon>
        <taxon>Nocardiaceae</taxon>
        <taxon>Nocardia</taxon>
    </lineage>
</organism>
<evidence type="ECO:0008006" key="5">
    <source>
        <dbReference type="Google" id="ProtNLM"/>
    </source>
</evidence>
<reference evidence="2 3" key="2">
    <citation type="journal article" date="2016" name="Genome Announc.">
        <title>Draft Genome Sequence of Erythromycin- and Oxytetracycline-Sensitive Nocardia seriolae Strain U-1 (NBRC 110359).</title>
        <authorList>
            <person name="Imajoh M."/>
            <person name="Sukeda M."/>
            <person name="Shimizu M."/>
            <person name="Yamane J."/>
            <person name="Ohnishi K."/>
            <person name="Oshima S."/>
        </authorList>
    </citation>
    <scope>NUCLEOTIDE SEQUENCE [LARGE SCALE GENOMIC DNA]</scope>
    <source>
        <strain evidence="2 3">U-1</strain>
    </source>
</reference>
<dbReference type="AlphaFoldDB" id="A0ABC9YTI0"/>
<dbReference type="EMBL" id="CP017839">
    <property type="protein sequence ID" value="APB00702.1"/>
    <property type="molecule type" value="Genomic_DNA"/>
</dbReference>
<reference evidence="3" key="1">
    <citation type="submission" date="2015-07" db="EMBL/GenBank/DDBJ databases">
        <title>Nocardia seriolae U-1 whole genome shotgun sequence.</title>
        <authorList>
            <person name="Imajoh M."/>
            <person name="Fukumoto Y."/>
            <person name="Sukeda M."/>
            <person name="Yamane J."/>
            <person name="Yamasaki K."/>
            <person name="Shimizu M."/>
            <person name="Ohnishi K."/>
            <person name="Oshima S."/>
        </authorList>
    </citation>
    <scope>NUCLEOTIDE SEQUENCE [LARGE SCALE GENOMIC DNA]</scope>
    <source>
        <strain evidence="3">U-1</strain>
    </source>
</reference>
<evidence type="ECO:0000313" key="4">
    <source>
        <dbReference type="Proteomes" id="UP000180166"/>
    </source>
</evidence>
<evidence type="ECO:0000313" key="2">
    <source>
        <dbReference type="EMBL" id="GAP28762.1"/>
    </source>
</evidence>
<dbReference type="Proteomes" id="UP000180166">
    <property type="component" value="Chromosome"/>
</dbReference>
<accession>A0ABC9YTI0</accession>
<dbReference type="KEGG" id="nsr:NS506_06671"/>
<dbReference type="EMBL" id="BBYQ01000042">
    <property type="protein sequence ID" value="GAP28762.1"/>
    <property type="molecule type" value="Genomic_DNA"/>
</dbReference>
<sequence>MTVDLSFFRSETSQRLRAQGRSEGLVEGRTEGLAQAVLHTLDRRGIAVSADARTRIMSCADSERLLNWLDVATTAVEVDELFRDES</sequence>
<evidence type="ECO:0000313" key="1">
    <source>
        <dbReference type="EMBL" id="APB00702.1"/>
    </source>
</evidence>
<dbReference type="GeneID" id="93373430"/>
<dbReference type="RefSeq" id="WP_228102470.1">
    <property type="nucleotide sequence ID" value="NZ_AP017900.1"/>
</dbReference>
<name>A0ABC9YTI0_9NOCA</name>
<dbReference type="PANTHER" id="PTHR34613:SF1">
    <property type="entry name" value="SLL6017 PROTEIN"/>
    <property type="match status" value="1"/>
</dbReference>